<protein>
    <submittedName>
        <fullName evidence="1">Uncharacterized protein</fullName>
    </submittedName>
</protein>
<keyword evidence="2" id="KW-1185">Reference proteome</keyword>
<proteinExistence type="predicted"/>
<organism evidence="1 2">
    <name type="scientific">Panicum hallii var. hallii</name>
    <dbReference type="NCBI Taxonomy" id="1504633"/>
    <lineage>
        <taxon>Eukaryota</taxon>
        <taxon>Viridiplantae</taxon>
        <taxon>Streptophyta</taxon>
        <taxon>Embryophyta</taxon>
        <taxon>Tracheophyta</taxon>
        <taxon>Spermatophyta</taxon>
        <taxon>Magnoliopsida</taxon>
        <taxon>Liliopsida</taxon>
        <taxon>Poales</taxon>
        <taxon>Poaceae</taxon>
        <taxon>PACMAD clade</taxon>
        <taxon>Panicoideae</taxon>
        <taxon>Panicodae</taxon>
        <taxon>Paniceae</taxon>
        <taxon>Panicinae</taxon>
        <taxon>Panicum</taxon>
        <taxon>Panicum sect. Panicum</taxon>
    </lineage>
</organism>
<sequence length="74" mass="8100">MSSVVQAYLVRGDVGGGALRPVRVRVRVRCSQLQHEPSIWHSQVSLAFSMPCCVAPACSSSRLDCGVWLMEDHS</sequence>
<gene>
    <name evidence="1" type="ORF">GQ55_5G509400</name>
</gene>
<dbReference type="Gramene" id="PUZ58437">
    <property type="protein sequence ID" value="PUZ58437"/>
    <property type="gene ID" value="GQ55_5G509400"/>
</dbReference>
<dbReference type="Proteomes" id="UP000244336">
    <property type="component" value="Chromosome 5"/>
</dbReference>
<evidence type="ECO:0000313" key="1">
    <source>
        <dbReference type="EMBL" id="PUZ58437.1"/>
    </source>
</evidence>
<evidence type="ECO:0000313" key="2">
    <source>
        <dbReference type="Proteomes" id="UP000244336"/>
    </source>
</evidence>
<accession>A0A2T7DS78</accession>
<name>A0A2T7DS78_9POAL</name>
<reference evidence="1 2" key="1">
    <citation type="submission" date="2018-04" db="EMBL/GenBank/DDBJ databases">
        <title>WGS assembly of Panicum hallii var. hallii HAL2.</title>
        <authorList>
            <person name="Lovell J."/>
            <person name="Jenkins J."/>
            <person name="Lowry D."/>
            <person name="Mamidi S."/>
            <person name="Sreedasyam A."/>
            <person name="Weng X."/>
            <person name="Barry K."/>
            <person name="Bonette J."/>
            <person name="Campitelli B."/>
            <person name="Daum C."/>
            <person name="Gordon S."/>
            <person name="Gould B."/>
            <person name="Lipzen A."/>
            <person name="MacQueen A."/>
            <person name="Palacio-Mejia J."/>
            <person name="Plott C."/>
            <person name="Shakirov E."/>
            <person name="Shu S."/>
            <person name="Yoshinaga Y."/>
            <person name="Zane M."/>
            <person name="Rokhsar D."/>
            <person name="Grimwood J."/>
            <person name="Schmutz J."/>
            <person name="Juenger T."/>
        </authorList>
    </citation>
    <scope>NUCLEOTIDE SEQUENCE [LARGE SCALE GENOMIC DNA]</scope>
    <source>
        <strain evidence="2">cv. HAL2</strain>
    </source>
</reference>
<dbReference type="EMBL" id="CM009753">
    <property type="protein sequence ID" value="PUZ58437.1"/>
    <property type="molecule type" value="Genomic_DNA"/>
</dbReference>
<dbReference type="AlphaFoldDB" id="A0A2T7DS78"/>